<dbReference type="Gene3D" id="3.30.70.120">
    <property type="match status" value="1"/>
</dbReference>
<dbReference type="GO" id="GO:0005737">
    <property type="term" value="C:cytoplasm"/>
    <property type="evidence" value="ECO:0007669"/>
    <property type="project" value="InterPro"/>
</dbReference>
<dbReference type="Pfam" id="PF08029">
    <property type="entry name" value="HisG_C"/>
    <property type="match status" value="1"/>
</dbReference>
<dbReference type="EMBL" id="BRXZ01004017">
    <property type="protein sequence ID" value="GMH66786.1"/>
    <property type="molecule type" value="Genomic_DNA"/>
</dbReference>
<evidence type="ECO:0000313" key="3">
    <source>
        <dbReference type="Proteomes" id="UP001165082"/>
    </source>
</evidence>
<dbReference type="InterPro" id="IPR015867">
    <property type="entry name" value="N-reg_PII/ATP_PRibTrfase_C"/>
</dbReference>
<keyword evidence="3" id="KW-1185">Reference proteome</keyword>
<dbReference type="AlphaFoldDB" id="A0A9W7A6E5"/>
<dbReference type="OrthoDB" id="2574at2759"/>
<dbReference type="GO" id="GO:0003879">
    <property type="term" value="F:ATP phosphoribosyltransferase activity"/>
    <property type="evidence" value="ECO:0007669"/>
    <property type="project" value="InterPro"/>
</dbReference>
<dbReference type="GO" id="GO:0000105">
    <property type="term" value="P:L-histidine biosynthetic process"/>
    <property type="evidence" value="ECO:0007669"/>
    <property type="project" value="InterPro"/>
</dbReference>
<evidence type="ECO:0000259" key="1">
    <source>
        <dbReference type="Pfam" id="PF08029"/>
    </source>
</evidence>
<dbReference type="GO" id="GO:0000287">
    <property type="term" value="F:magnesium ion binding"/>
    <property type="evidence" value="ECO:0007669"/>
    <property type="project" value="InterPro"/>
</dbReference>
<name>A0A9W7A6E5_9STRA</name>
<proteinExistence type="predicted"/>
<dbReference type="SUPFAM" id="SSF54913">
    <property type="entry name" value="GlnB-like"/>
    <property type="match status" value="1"/>
</dbReference>
<accession>A0A9W7A6E5</accession>
<dbReference type="InterPro" id="IPR011322">
    <property type="entry name" value="N-reg_PII-like_a/b"/>
</dbReference>
<dbReference type="InterPro" id="IPR013115">
    <property type="entry name" value="HisG_C"/>
</dbReference>
<reference evidence="2" key="1">
    <citation type="submission" date="2022-07" db="EMBL/GenBank/DDBJ databases">
        <title>Genome analysis of Parmales, a sister group of diatoms, reveals the evolutionary specialization of diatoms from phago-mixotrophs to photoautotrophs.</title>
        <authorList>
            <person name="Ban H."/>
            <person name="Sato S."/>
            <person name="Yoshikawa S."/>
            <person name="Kazumasa Y."/>
            <person name="Nakamura Y."/>
            <person name="Ichinomiya M."/>
            <person name="Saitoh K."/>
            <person name="Sato N."/>
            <person name="Blanc-Mathieu R."/>
            <person name="Endo H."/>
            <person name="Kuwata A."/>
            <person name="Ogata H."/>
        </authorList>
    </citation>
    <scope>NUCLEOTIDE SEQUENCE</scope>
</reference>
<dbReference type="Proteomes" id="UP001165082">
    <property type="component" value="Unassembled WGS sequence"/>
</dbReference>
<evidence type="ECO:0000313" key="2">
    <source>
        <dbReference type="EMBL" id="GMH66786.1"/>
    </source>
</evidence>
<sequence>MYAVSALVARNSSSAKMDELTKAGAKDILLFQISNSR</sequence>
<protein>
    <recommendedName>
        <fullName evidence="1">Histidine biosynthesis HisG C-terminal domain-containing protein</fullName>
    </recommendedName>
</protein>
<feature type="non-terminal residue" evidence="2">
    <location>
        <position position="37"/>
    </location>
</feature>
<comment type="caution">
    <text evidence="2">The sequence shown here is derived from an EMBL/GenBank/DDBJ whole genome shotgun (WGS) entry which is preliminary data.</text>
</comment>
<gene>
    <name evidence="2" type="ORF">TrRE_jg4762</name>
</gene>
<feature type="domain" description="Histidine biosynthesis HisG C-terminal" evidence="1">
    <location>
        <begin position="1"/>
        <end position="35"/>
    </location>
</feature>
<organism evidence="2 3">
    <name type="scientific">Triparma retinervis</name>
    <dbReference type="NCBI Taxonomy" id="2557542"/>
    <lineage>
        <taxon>Eukaryota</taxon>
        <taxon>Sar</taxon>
        <taxon>Stramenopiles</taxon>
        <taxon>Ochrophyta</taxon>
        <taxon>Bolidophyceae</taxon>
        <taxon>Parmales</taxon>
        <taxon>Triparmaceae</taxon>
        <taxon>Triparma</taxon>
    </lineage>
</organism>